<feature type="compositionally biased region" description="Low complexity" evidence="1">
    <location>
        <begin position="859"/>
        <end position="875"/>
    </location>
</feature>
<protein>
    <submittedName>
        <fullName evidence="2">Uncharacterized protein</fullName>
    </submittedName>
</protein>
<comment type="caution">
    <text evidence="2">The sequence shown here is derived from an EMBL/GenBank/DDBJ whole genome shotgun (WGS) entry which is preliminary data.</text>
</comment>
<organism evidence="2 3">
    <name type="scientific">Folsomia candida</name>
    <name type="common">Springtail</name>
    <dbReference type="NCBI Taxonomy" id="158441"/>
    <lineage>
        <taxon>Eukaryota</taxon>
        <taxon>Metazoa</taxon>
        <taxon>Ecdysozoa</taxon>
        <taxon>Arthropoda</taxon>
        <taxon>Hexapoda</taxon>
        <taxon>Collembola</taxon>
        <taxon>Entomobryomorpha</taxon>
        <taxon>Isotomoidea</taxon>
        <taxon>Isotomidae</taxon>
        <taxon>Proisotominae</taxon>
        <taxon>Folsomia</taxon>
    </lineage>
</organism>
<feature type="region of interest" description="Disordered" evidence="1">
    <location>
        <begin position="1278"/>
        <end position="1515"/>
    </location>
</feature>
<feature type="compositionally biased region" description="Low complexity" evidence="1">
    <location>
        <begin position="909"/>
        <end position="924"/>
    </location>
</feature>
<feature type="region of interest" description="Disordered" evidence="1">
    <location>
        <begin position="599"/>
        <end position="620"/>
    </location>
</feature>
<feature type="region of interest" description="Disordered" evidence="1">
    <location>
        <begin position="967"/>
        <end position="1004"/>
    </location>
</feature>
<feature type="compositionally biased region" description="Basic and acidic residues" evidence="1">
    <location>
        <begin position="1348"/>
        <end position="1383"/>
    </location>
</feature>
<feature type="region of interest" description="Disordered" evidence="1">
    <location>
        <begin position="857"/>
        <end position="876"/>
    </location>
</feature>
<feature type="region of interest" description="Disordered" evidence="1">
    <location>
        <begin position="454"/>
        <end position="479"/>
    </location>
</feature>
<feature type="compositionally biased region" description="Polar residues" evidence="1">
    <location>
        <begin position="929"/>
        <end position="941"/>
    </location>
</feature>
<feature type="region of interest" description="Disordered" evidence="1">
    <location>
        <begin position="1530"/>
        <end position="1571"/>
    </location>
</feature>
<name>A0A226EH55_FOLCA</name>
<evidence type="ECO:0000313" key="3">
    <source>
        <dbReference type="Proteomes" id="UP000198287"/>
    </source>
</evidence>
<keyword evidence="3" id="KW-1185">Reference proteome</keyword>
<feature type="compositionally biased region" description="Polar residues" evidence="1">
    <location>
        <begin position="1453"/>
        <end position="1499"/>
    </location>
</feature>
<feature type="region of interest" description="Disordered" evidence="1">
    <location>
        <begin position="707"/>
        <end position="729"/>
    </location>
</feature>
<dbReference type="EMBL" id="LNIX01000004">
    <property type="protein sequence ID" value="OXA55986.1"/>
    <property type="molecule type" value="Genomic_DNA"/>
</dbReference>
<reference evidence="2 3" key="1">
    <citation type="submission" date="2015-12" db="EMBL/GenBank/DDBJ databases">
        <title>The genome of Folsomia candida.</title>
        <authorList>
            <person name="Faddeeva A."/>
            <person name="Derks M.F."/>
            <person name="Anvar Y."/>
            <person name="Smit S."/>
            <person name="Van Straalen N."/>
            <person name="Roelofs D."/>
        </authorList>
    </citation>
    <scope>NUCLEOTIDE SEQUENCE [LARGE SCALE GENOMIC DNA]</scope>
    <source>
        <strain evidence="2 3">VU population</strain>
        <tissue evidence="2">Whole body</tissue>
    </source>
</reference>
<feature type="compositionally biased region" description="Basic residues" evidence="1">
    <location>
        <begin position="1331"/>
        <end position="1340"/>
    </location>
</feature>
<feature type="compositionally biased region" description="Polar residues" evidence="1">
    <location>
        <begin position="986"/>
        <end position="1004"/>
    </location>
</feature>
<sequence length="1571" mass="177509">MEFEVSRDDGEVATKEQIVSTTKELAKAHSRNRKKRRKVFTHVVDYLDGIIPAAYEMHKNYLMDNLVEWIEELTQLFIEVLKLLIPLLDQGNQKDNLKYELSTFTNVLESFLLHLQKWCFDQNENSQGKPLLTFMDLTFSLLVKIVNLAAETDSWRYVDVINIPITFILVEWGKVPKNRALEKFTNWTNTTFCSVIILEKRIVQCGDFACQYFLMILIQQWITWAGNKRAEDFLSQSFPTVSMKTRKFLLESEDFDLSARTFLNAVNSSTKGPRTKMITSVKCLYFFAENEHITPPEDCGQLWIDFSASSRRIHSFFATPNNAWINLSIDIEQIDSICVSWLRRNDGRSQFMTQTQSQALTQDSATQRSTASNLEIGCLIFLHIRLKSCFSEISNDLDEFQDKNILSLTLCFQDIGVIERVLHQMSFPTHANDHKHCSRPDELMKLLEIAPPIHPPSYPKSPSRRPSTPRPFSRVLFPASPIIPGRPSTPFRYSLSPGSTCAPTPSSLKTAGVQQRYDKQDTELDMDQEMLPASPIIPGRPSTAFRHSLSPRSTCPPTPSSIKTVGVQQRCDEREVELDMDQGMLPASPIIPGRPSTPFRHSLSPSSTCPPTPSSLKTAAVQHRYDKPDAELDMDQGRLPATPIIPGRPSTPFRHSLSPSSTCPPTPSSLKTAAVQHRYDKPDTELDMDQGRLPASPIIPGRPSTPFRHSLSPSSTCPPTPSLLKTVGVQQRCDKREVELDIDQEMLPANPSGPKSGRPSTPHQIYGRSLSPISTSGSVKMIREDNNDQQNMELDLEQDSANQIILTRPSTPHSFFPLSLSPSLTCPLTSGSVKLSTEDNNAEQDMELNENQEIISTRPSTPHPIIGPSSSPSSTAFTDTVHNQYDYQVESDEEIMSASPIICTRQFTPRPSCRSSSRSSLPVSEKYSPDNSIPCKTSTDQNHYDEQNIESEEEIMSASPIICARQSTPRPFSRLSSSRSSFPVSETCSPDNSKPVKTSTDQNHCNEQNVESEEEIMSASPIICARQATPRPFSRLSSSRSSFPVSETCSPDNSKPVKTSTDQNHCNEQNVESEEEILSASPIFYARQSTSRPSSLRAIFTVSESNSPITSTPGKTNTVLNHCDEQYVESDHGMPDSPVISTRNSTPHPFFRLSLSPISLPRRSLSPIPTPPRSLSPIATPRRSLFPIATPRPRRSLSPIAIPRRSVIYLDRSSPPPLTQFVDPYDITQDVDFFKEKKLKKYSRKKKSAPARRAPSRAPRCHEITASDEELDRLIADLPEEVPTAKKNKSRRAKKETKTGTNLLPKVKLPRKKPTVTKPIKPPKNKSPTSKQRKPRRTKKNQSPLEESVPKSRTPLEESDPKRRSPLEESDPKRRSPLEESDPKSTSLFEENGPKRRSPFEECVPKRRSPLEESDPKSTSLFEENVPKRRSPFEENIPKRKMPPEERVKQRKSPFQQQPRSKSPFQQQPRSKSPFQQQPRSKSPFQQQPRSKSPFQQQPRRSKSPHPSLLNKTFDWENMDFEYEKVVESEKKKSSVFLHDQQRDTNKGTPPPNLDSDDSFDWDNMNNLLDF</sequence>
<feature type="region of interest" description="Disordered" evidence="1">
    <location>
        <begin position="547"/>
        <end position="568"/>
    </location>
</feature>
<dbReference type="Proteomes" id="UP000198287">
    <property type="component" value="Unassembled WGS sequence"/>
</dbReference>
<feature type="region of interest" description="Disordered" evidence="1">
    <location>
        <begin position="643"/>
        <end position="670"/>
    </location>
</feature>
<feature type="region of interest" description="Disordered" evidence="1">
    <location>
        <begin position="1241"/>
        <end position="1266"/>
    </location>
</feature>
<feature type="region of interest" description="Disordered" evidence="1">
    <location>
        <begin position="907"/>
        <end position="945"/>
    </location>
</feature>
<accession>A0A226EH55</accession>
<feature type="compositionally biased region" description="Basic and acidic residues" evidence="1">
    <location>
        <begin position="1392"/>
        <end position="1416"/>
    </location>
</feature>
<dbReference type="OMA" id="SPIICAR"/>
<feature type="compositionally biased region" description="Low complexity" evidence="1">
    <location>
        <begin position="1035"/>
        <end position="1046"/>
    </location>
</feature>
<feature type="compositionally biased region" description="Basic and acidic residues" evidence="1">
    <location>
        <begin position="1425"/>
        <end position="1448"/>
    </location>
</feature>
<feature type="compositionally biased region" description="Basic residues" evidence="1">
    <location>
        <begin position="1241"/>
        <end position="1250"/>
    </location>
</feature>
<feature type="compositionally biased region" description="Polar residues" evidence="1">
    <location>
        <begin position="1047"/>
        <end position="1065"/>
    </location>
</feature>
<feature type="compositionally biased region" description="Basic residues" evidence="1">
    <location>
        <begin position="1286"/>
        <end position="1295"/>
    </location>
</feature>
<proteinExistence type="predicted"/>
<gene>
    <name evidence="2" type="ORF">Fcan01_09961</name>
</gene>
<feature type="region of interest" description="Disordered" evidence="1">
    <location>
        <begin position="1035"/>
        <end position="1065"/>
    </location>
</feature>
<feature type="compositionally biased region" description="Low complexity" evidence="1">
    <location>
        <begin position="967"/>
        <end position="985"/>
    </location>
</feature>
<evidence type="ECO:0000256" key="1">
    <source>
        <dbReference type="SAM" id="MobiDB-lite"/>
    </source>
</evidence>
<evidence type="ECO:0000313" key="2">
    <source>
        <dbReference type="EMBL" id="OXA55986.1"/>
    </source>
</evidence>
<feature type="region of interest" description="Disordered" evidence="1">
    <location>
        <begin position="746"/>
        <end position="774"/>
    </location>
</feature>
<feature type="compositionally biased region" description="Low complexity" evidence="1">
    <location>
        <begin position="460"/>
        <end position="474"/>
    </location>
</feature>